<dbReference type="RefSeq" id="WP_035368185.1">
    <property type="nucleotide sequence ID" value="NZ_LR215050.1"/>
</dbReference>
<dbReference type="Pfam" id="PF01823">
    <property type="entry name" value="MACPF"/>
    <property type="match status" value="1"/>
</dbReference>
<dbReference type="InterPro" id="IPR020864">
    <property type="entry name" value="MACPF"/>
</dbReference>
<organism evidence="2 3">
    <name type="scientific">Acholeplasma hippikon</name>
    <dbReference type="NCBI Taxonomy" id="264636"/>
    <lineage>
        <taxon>Bacteria</taxon>
        <taxon>Bacillati</taxon>
        <taxon>Mycoplasmatota</taxon>
        <taxon>Mollicutes</taxon>
        <taxon>Acholeplasmatales</taxon>
        <taxon>Acholeplasmataceae</taxon>
        <taxon>Acholeplasma</taxon>
    </lineage>
</organism>
<sequence>MKKITMIIISFLLIFIMNVNIVYGMNVQNQTKYPSPIIISGVHPHYLGKTVNVFDLNFNTLDSIQYSQSIYTQDWLDSLTFERIESYEIKQTEYFGYSDANYQNRFYNEINLPKFVDKTQTLFMNHQLSLINLYQKLGKEDNGFFYNSGVTIQTDKIYVNNLDTQLENIELIPEFINELFMLDQVPQTEYIHYAKYILLSYGTHVALGASFGGSYNISISLQDDATDFEKLLINTNFYQIPDYLNDTIELVHPKLTKVLSSVPFPSYFSSDIRTIGGKHLNFINLNAVNSDVNNWKSTFTEDSYKNMIGYELTPIWDLLPSKIEVPNYGVVKLDYIKTIFEKAYLELSLTYTSN</sequence>
<proteinExistence type="predicted"/>
<accession>A0A449BJQ5</accession>
<dbReference type="EMBL" id="LR215050">
    <property type="protein sequence ID" value="VEU82682.1"/>
    <property type="molecule type" value="Genomic_DNA"/>
</dbReference>
<feature type="domain" description="MACPF" evidence="1">
    <location>
        <begin position="153"/>
        <end position="322"/>
    </location>
</feature>
<keyword evidence="3" id="KW-1185">Reference proteome</keyword>
<name>A0A449BJQ5_9MOLU</name>
<dbReference type="AlphaFoldDB" id="A0A449BJQ5"/>
<reference evidence="2 3" key="1">
    <citation type="submission" date="2019-01" db="EMBL/GenBank/DDBJ databases">
        <authorList>
            <consortium name="Pathogen Informatics"/>
        </authorList>
    </citation>
    <scope>NUCLEOTIDE SEQUENCE [LARGE SCALE GENOMIC DNA]</scope>
    <source>
        <strain evidence="2 3">NCTC10172</strain>
    </source>
</reference>
<evidence type="ECO:0000313" key="3">
    <source>
        <dbReference type="Proteomes" id="UP000290909"/>
    </source>
</evidence>
<dbReference type="KEGG" id="ahk:NCTC10172_00702"/>
<dbReference type="Proteomes" id="UP000290909">
    <property type="component" value="Chromosome"/>
</dbReference>
<evidence type="ECO:0000259" key="1">
    <source>
        <dbReference type="Pfam" id="PF01823"/>
    </source>
</evidence>
<evidence type="ECO:0000313" key="2">
    <source>
        <dbReference type="EMBL" id="VEU82682.1"/>
    </source>
</evidence>
<protein>
    <submittedName>
        <fullName evidence="2">MAC/Perforin domain</fullName>
    </submittedName>
</protein>
<gene>
    <name evidence="2" type="ORF">NCTC10172_00702</name>
</gene>